<protein>
    <submittedName>
        <fullName evidence="2">Uncharacterized protein</fullName>
    </submittedName>
</protein>
<name>A0ABD1PC52_9LAMI</name>
<gene>
    <name evidence="2" type="ORF">Adt_44900</name>
</gene>
<sequence length="104" mass="12289">MPIKRKRRPGILTKSPYLDGRKTTGELSPNFRFDASAFQAGLVQPSIDDVLFFDEWFHDGYKPDNIKRKFLIKKININPPFDFGPIEVRDKTWWYELRDPDESL</sequence>
<reference evidence="3" key="1">
    <citation type="submission" date="2024-07" db="EMBL/GenBank/DDBJ databases">
        <title>Two chromosome-level genome assemblies of Korean endemic species Abeliophyllum distichum and Forsythia ovata (Oleaceae).</title>
        <authorList>
            <person name="Jang H."/>
        </authorList>
    </citation>
    <scope>NUCLEOTIDE SEQUENCE [LARGE SCALE GENOMIC DNA]</scope>
</reference>
<dbReference type="Proteomes" id="UP001604336">
    <property type="component" value="Unassembled WGS sequence"/>
</dbReference>
<evidence type="ECO:0000313" key="3">
    <source>
        <dbReference type="Proteomes" id="UP001604336"/>
    </source>
</evidence>
<proteinExistence type="predicted"/>
<organism evidence="2 3">
    <name type="scientific">Abeliophyllum distichum</name>
    <dbReference type="NCBI Taxonomy" id="126358"/>
    <lineage>
        <taxon>Eukaryota</taxon>
        <taxon>Viridiplantae</taxon>
        <taxon>Streptophyta</taxon>
        <taxon>Embryophyta</taxon>
        <taxon>Tracheophyta</taxon>
        <taxon>Spermatophyta</taxon>
        <taxon>Magnoliopsida</taxon>
        <taxon>eudicotyledons</taxon>
        <taxon>Gunneridae</taxon>
        <taxon>Pentapetalae</taxon>
        <taxon>asterids</taxon>
        <taxon>lamiids</taxon>
        <taxon>Lamiales</taxon>
        <taxon>Oleaceae</taxon>
        <taxon>Forsythieae</taxon>
        <taxon>Abeliophyllum</taxon>
    </lineage>
</organism>
<comment type="caution">
    <text evidence="2">The sequence shown here is derived from an EMBL/GenBank/DDBJ whole genome shotgun (WGS) entry which is preliminary data.</text>
</comment>
<evidence type="ECO:0000256" key="1">
    <source>
        <dbReference type="SAM" id="MobiDB-lite"/>
    </source>
</evidence>
<evidence type="ECO:0000313" key="2">
    <source>
        <dbReference type="EMBL" id="KAL2461480.1"/>
    </source>
</evidence>
<dbReference type="EMBL" id="JBFOLK010000014">
    <property type="protein sequence ID" value="KAL2461480.1"/>
    <property type="molecule type" value="Genomic_DNA"/>
</dbReference>
<dbReference type="AlphaFoldDB" id="A0ABD1PC52"/>
<keyword evidence="3" id="KW-1185">Reference proteome</keyword>
<feature type="region of interest" description="Disordered" evidence="1">
    <location>
        <begin position="1"/>
        <end position="23"/>
    </location>
</feature>
<accession>A0ABD1PC52</accession>